<gene>
    <name evidence="2" type="ORF">V5799_025848</name>
</gene>
<protein>
    <submittedName>
        <fullName evidence="2">Uncharacterized protein</fullName>
    </submittedName>
</protein>
<organism evidence="2 3">
    <name type="scientific">Amblyomma americanum</name>
    <name type="common">Lone star tick</name>
    <dbReference type="NCBI Taxonomy" id="6943"/>
    <lineage>
        <taxon>Eukaryota</taxon>
        <taxon>Metazoa</taxon>
        <taxon>Ecdysozoa</taxon>
        <taxon>Arthropoda</taxon>
        <taxon>Chelicerata</taxon>
        <taxon>Arachnida</taxon>
        <taxon>Acari</taxon>
        <taxon>Parasitiformes</taxon>
        <taxon>Ixodida</taxon>
        <taxon>Ixodoidea</taxon>
        <taxon>Ixodidae</taxon>
        <taxon>Amblyomminae</taxon>
        <taxon>Amblyomma</taxon>
    </lineage>
</organism>
<proteinExistence type="predicted"/>
<keyword evidence="1" id="KW-0472">Membrane</keyword>
<evidence type="ECO:0000313" key="2">
    <source>
        <dbReference type="EMBL" id="KAK8770905.1"/>
    </source>
</evidence>
<sequence length="75" mass="8415">MQRSDRSERCVPAIRGGKGVRCVARHLWQASRGRRTPFLSAANQNAGVAPFSSFCFVFILFFFLLSTADPLPHFL</sequence>
<comment type="caution">
    <text evidence="2">The sequence shown here is derived from an EMBL/GenBank/DDBJ whole genome shotgun (WGS) entry which is preliminary data.</text>
</comment>
<reference evidence="2 3" key="1">
    <citation type="journal article" date="2023" name="Arcadia Sci">
        <title>De novo assembly of a long-read Amblyomma americanum tick genome.</title>
        <authorList>
            <person name="Chou S."/>
            <person name="Poskanzer K.E."/>
            <person name="Rollins M."/>
            <person name="Thuy-Boun P.S."/>
        </authorList>
    </citation>
    <scope>NUCLEOTIDE SEQUENCE [LARGE SCALE GENOMIC DNA]</scope>
    <source>
        <strain evidence="2">F_SG_1</strain>
        <tissue evidence="2">Salivary glands</tissue>
    </source>
</reference>
<dbReference type="EMBL" id="JARKHS020020412">
    <property type="protein sequence ID" value="KAK8770905.1"/>
    <property type="molecule type" value="Genomic_DNA"/>
</dbReference>
<dbReference type="AlphaFoldDB" id="A0AAQ4E8A3"/>
<keyword evidence="3" id="KW-1185">Reference proteome</keyword>
<name>A0AAQ4E8A3_AMBAM</name>
<evidence type="ECO:0000256" key="1">
    <source>
        <dbReference type="SAM" id="Phobius"/>
    </source>
</evidence>
<accession>A0AAQ4E8A3</accession>
<evidence type="ECO:0000313" key="3">
    <source>
        <dbReference type="Proteomes" id="UP001321473"/>
    </source>
</evidence>
<feature type="transmembrane region" description="Helical" evidence="1">
    <location>
        <begin position="45"/>
        <end position="65"/>
    </location>
</feature>
<dbReference type="Proteomes" id="UP001321473">
    <property type="component" value="Unassembled WGS sequence"/>
</dbReference>
<keyword evidence="1" id="KW-1133">Transmembrane helix</keyword>
<keyword evidence="1" id="KW-0812">Transmembrane</keyword>